<dbReference type="EMBL" id="HBJA01145574">
    <property type="protein sequence ID" value="CAE0838645.1"/>
    <property type="molecule type" value="Transcribed_RNA"/>
</dbReference>
<feature type="compositionally biased region" description="Basic and acidic residues" evidence="2">
    <location>
        <begin position="674"/>
        <end position="692"/>
    </location>
</feature>
<evidence type="ECO:0000256" key="2">
    <source>
        <dbReference type="SAM" id="MobiDB-lite"/>
    </source>
</evidence>
<feature type="compositionally biased region" description="Basic and acidic residues" evidence="2">
    <location>
        <begin position="193"/>
        <end position="209"/>
    </location>
</feature>
<organism evidence="3">
    <name type="scientific">Eutreptiella gymnastica</name>
    <dbReference type="NCBI Taxonomy" id="73025"/>
    <lineage>
        <taxon>Eukaryota</taxon>
        <taxon>Discoba</taxon>
        <taxon>Euglenozoa</taxon>
        <taxon>Euglenida</taxon>
        <taxon>Spirocuta</taxon>
        <taxon>Euglenophyceae</taxon>
        <taxon>Eutreptiales</taxon>
        <taxon>Eutreptiaceae</taxon>
        <taxon>Eutreptiella</taxon>
    </lineage>
</organism>
<sequence length="901" mass="101175">MSDGECNFMGIVEECEREVVDLEPTTSSINQILEDRSNKLKQLSEALEVTLATQMMSQFTPNKKSTELDSNTHGAQAQSNGVQPPLPENALGLDLGRMSPDYHKMMRGLDSIAPSFTPHITPMARNICSEEPFHVRLYRQAMEKAERTPTQDSPRGRISSLDSPRGSEGPSSARGVPAERAVPGPSGSHVRSRSAEPRSKRVRDQDKENDAALEALYQEAFERKDRMQLRRTLAEDRAQNQRNIPKISKNSEDFVRRRRDKELHDIWSAFVASQGTGQEKVAPEFQRINYVQLHDILRQMGFFTSFNSGHHSADAEEKLTDKMWCAMNADGMPFVQYPDFIRVIGALLERRTAKKPPRSKSQTISQRVSRTEAPSIAWKETPIQWENQAAANTVNAVAAALNLDTAAPYAYEAVLQPSPREKGGDPEHPEDGDLTAGGVAAAINAAAHRPPTASKSGTPQKPMNEADALLRKSQWRQELTFNNLYRASIGHTSKDVKDLETQECTFQPTINSHSRRIEDKMEDEVAEMMDGKKKPRYQSMYERNRRAKKKLEEIREERDSKEVEHCTFKPAINKWRPLVSKDKAPRLQVPKGAGGARQEAKPKIDPNFETTEEKEFKEFCTFKPTFPSQKTYEMVKRHNQRPDTTIAGYDDHVKRLSYAQQEKQERQMWQENLKKGRPAHCDPQKYEEKNTEKQTTPKPFNFHLDKRQRSKPLLYMDINIGHGRSGRLGIHENDDPCILARNFAASYQLDEALRKKLENLLTQHMEQMIPGFRERQQQLKDEMAQGQDAAEGLPATPTAMMPSGVAMDPHGRDSGGSVDAPIHPPPGVAPLHAEDGQASGHMHQEAASGNAAQGQYTVPAAAALDPLMAPMNGAGDPPHYVHSGFVADQMPIHGTEERISF</sequence>
<feature type="region of interest" description="Disordered" evidence="2">
    <location>
        <begin position="60"/>
        <end position="89"/>
    </location>
</feature>
<feature type="region of interest" description="Disordered" evidence="2">
    <location>
        <begin position="674"/>
        <end position="703"/>
    </location>
</feature>
<dbReference type="PANTHER" id="PTHR38150">
    <property type="entry name" value="EF-HAND DOMAIN-CONTAINING PROTEIN"/>
    <property type="match status" value="1"/>
</dbReference>
<feature type="region of interest" description="Disordered" evidence="2">
    <location>
        <begin position="777"/>
        <end position="852"/>
    </location>
</feature>
<dbReference type="PANTHER" id="PTHR38150:SF1">
    <property type="entry name" value="PFU DOMAIN-CONTAINING PROTEIN"/>
    <property type="match status" value="1"/>
</dbReference>
<evidence type="ECO:0000313" key="3">
    <source>
        <dbReference type="EMBL" id="CAE0838645.1"/>
    </source>
</evidence>
<feature type="compositionally biased region" description="Polar residues" evidence="2">
    <location>
        <begin position="60"/>
        <end position="82"/>
    </location>
</feature>
<gene>
    <name evidence="3" type="ORF">EGYM00163_LOCUS50017</name>
</gene>
<name>A0A7S4GJ70_9EUGL</name>
<keyword evidence="1" id="KW-0175">Coiled coil</keyword>
<accession>A0A7S4GJ70</accession>
<feature type="region of interest" description="Disordered" evidence="2">
    <location>
        <begin position="143"/>
        <end position="209"/>
    </location>
</feature>
<protein>
    <recommendedName>
        <fullName evidence="4">EF-hand domain-containing protein</fullName>
    </recommendedName>
</protein>
<dbReference type="AlphaFoldDB" id="A0A7S4GJ70"/>
<evidence type="ECO:0000256" key="1">
    <source>
        <dbReference type="SAM" id="Coils"/>
    </source>
</evidence>
<feature type="coiled-coil region" evidence="1">
    <location>
        <begin position="537"/>
        <end position="564"/>
    </location>
</feature>
<feature type="region of interest" description="Disordered" evidence="2">
    <location>
        <begin position="352"/>
        <end position="373"/>
    </location>
</feature>
<evidence type="ECO:0008006" key="4">
    <source>
        <dbReference type="Google" id="ProtNLM"/>
    </source>
</evidence>
<feature type="compositionally biased region" description="Polar residues" evidence="2">
    <location>
        <begin position="359"/>
        <end position="368"/>
    </location>
</feature>
<reference evidence="3" key="1">
    <citation type="submission" date="2021-01" db="EMBL/GenBank/DDBJ databases">
        <authorList>
            <person name="Corre E."/>
            <person name="Pelletier E."/>
            <person name="Niang G."/>
            <person name="Scheremetjew M."/>
            <person name="Finn R."/>
            <person name="Kale V."/>
            <person name="Holt S."/>
            <person name="Cochrane G."/>
            <person name="Meng A."/>
            <person name="Brown T."/>
            <person name="Cohen L."/>
        </authorList>
    </citation>
    <scope>NUCLEOTIDE SEQUENCE</scope>
    <source>
        <strain evidence="3">CCMP1594</strain>
    </source>
</reference>
<proteinExistence type="predicted"/>